<dbReference type="Proteomes" id="UP001179483">
    <property type="component" value="Chromosome"/>
</dbReference>
<gene>
    <name evidence="3" type="ORF">PML80_05820</name>
</gene>
<accession>A0AAE9XI92</accession>
<dbReference type="Gene3D" id="3.40.630.40">
    <property type="entry name" value="Zn-dependent exopeptidases"/>
    <property type="match status" value="1"/>
</dbReference>
<evidence type="ECO:0000259" key="2">
    <source>
        <dbReference type="SMART" id="SM01095"/>
    </source>
</evidence>
<dbReference type="InterPro" id="IPR013168">
    <property type="entry name" value="Cpl_7_lyso_C"/>
</dbReference>
<feature type="domain" description="Cpl-7 lysozyme C-terminal" evidence="2">
    <location>
        <begin position="260"/>
        <end position="298"/>
    </location>
</feature>
<keyword evidence="3" id="KW-0378">Hydrolase</keyword>
<sequence length="344" mass="37213">MAKIGLDIGHGKDTFPGSGKGVYKNGKGYAEFDFNQRVGKLLYNMLVKAGHVVILGQPFDSNDVPLTSRTNKYNDANVDLVASIHADAHNDEDANGRYYFYWHTDTKGKKLAQLIAKHIKAAGHDLRTKDGSIASVPGTWTNFHMVRETKAPAILGENGFMTGNKDFDLIFGSKKDKYARDVAEAYFKGIQEYFGASTAVKTVAKTNASKSINQLAQDVIDGKHGSGDVRKKSLGANYNAVQARVNEILLGTSATVTKSVSQLAQEVLDGKHGAGDARKRSLGSQYNAVQAEVNRLLGVGGKSVDTLAREVIDGKWGDGAERKNRLTAAGYNYSAVQARVNQLL</sequence>
<evidence type="ECO:0000259" key="1">
    <source>
        <dbReference type="SMART" id="SM00646"/>
    </source>
</evidence>
<dbReference type="Pfam" id="PF01520">
    <property type="entry name" value="Amidase_3"/>
    <property type="match status" value="1"/>
</dbReference>
<evidence type="ECO:0000313" key="3">
    <source>
        <dbReference type="EMBL" id="WCG37042.1"/>
    </source>
</evidence>
<reference evidence="3" key="1">
    <citation type="submission" date="2023-01" db="EMBL/GenBank/DDBJ databases">
        <title>Oxazolidinone resistance genes in florfenicol resistant enterococci from beef cattle and veal calves at slaughter.</title>
        <authorList>
            <person name="Biggel M."/>
        </authorList>
    </citation>
    <scope>NUCLEOTIDE SEQUENCE</scope>
    <source>
        <strain evidence="3">K79-1</strain>
    </source>
</reference>
<dbReference type="GO" id="GO:0030288">
    <property type="term" value="C:outer membrane-bounded periplasmic space"/>
    <property type="evidence" value="ECO:0007669"/>
    <property type="project" value="TreeGrafter"/>
</dbReference>
<dbReference type="PANTHER" id="PTHR30404:SF8">
    <property type="entry name" value="AUTOLYSIN PH-RELATED"/>
    <property type="match status" value="1"/>
</dbReference>
<feature type="domain" description="MurNAc-LAA" evidence="1">
    <location>
        <begin position="70"/>
        <end position="191"/>
    </location>
</feature>
<dbReference type="PANTHER" id="PTHR30404">
    <property type="entry name" value="N-ACETYLMURAMOYL-L-ALANINE AMIDASE"/>
    <property type="match status" value="1"/>
</dbReference>
<dbReference type="SMART" id="SM01095">
    <property type="entry name" value="Cpl-7"/>
    <property type="match status" value="3"/>
</dbReference>
<dbReference type="EC" id="3.5.1.28" evidence="3"/>
<proteinExistence type="predicted"/>
<dbReference type="AlphaFoldDB" id="A0AAE9XI92"/>
<dbReference type="GO" id="GO:0008745">
    <property type="term" value="F:N-acetylmuramoyl-L-alanine amidase activity"/>
    <property type="evidence" value="ECO:0007669"/>
    <property type="project" value="UniProtKB-EC"/>
</dbReference>
<dbReference type="InterPro" id="IPR050695">
    <property type="entry name" value="N-acetylmuramoyl_amidase_3"/>
</dbReference>
<dbReference type="RefSeq" id="WP_271735305.1">
    <property type="nucleotide sequence ID" value="NZ_CP116590.1"/>
</dbReference>
<evidence type="ECO:0000313" key="4">
    <source>
        <dbReference type="Proteomes" id="UP001179483"/>
    </source>
</evidence>
<dbReference type="EMBL" id="CP116590">
    <property type="protein sequence ID" value="WCG37042.1"/>
    <property type="molecule type" value="Genomic_DNA"/>
</dbReference>
<dbReference type="SUPFAM" id="SSF53187">
    <property type="entry name" value="Zn-dependent exopeptidases"/>
    <property type="match status" value="1"/>
</dbReference>
<dbReference type="InterPro" id="IPR002508">
    <property type="entry name" value="MurNAc-LAA_cat"/>
</dbReference>
<name>A0AAE9XI92_9LACT</name>
<dbReference type="Pfam" id="PF08230">
    <property type="entry name" value="CW_7"/>
    <property type="match status" value="3"/>
</dbReference>
<dbReference type="GO" id="GO:0009253">
    <property type="term" value="P:peptidoglycan catabolic process"/>
    <property type="evidence" value="ECO:0007669"/>
    <property type="project" value="InterPro"/>
</dbReference>
<protein>
    <submittedName>
        <fullName evidence="3">N-acetylmuramoyl-L-alanine amidase</fullName>
        <ecNumber evidence="3">3.5.1.28</ecNumber>
    </submittedName>
</protein>
<dbReference type="SMART" id="SM00646">
    <property type="entry name" value="Ami_3"/>
    <property type="match status" value="1"/>
</dbReference>
<organism evidence="3 4">
    <name type="scientific">Aerococcus urinaeequi</name>
    <dbReference type="NCBI Taxonomy" id="51665"/>
    <lineage>
        <taxon>Bacteria</taxon>
        <taxon>Bacillati</taxon>
        <taxon>Bacillota</taxon>
        <taxon>Bacilli</taxon>
        <taxon>Lactobacillales</taxon>
        <taxon>Aerococcaceae</taxon>
        <taxon>Aerococcus</taxon>
    </lineage>
</organism>
<feature type="domain" description="Cpl-7 lysozyme C-terminal" evidence="2">
    <location>
        <begin position="212"/>
        <end position="250"/>
    </location>
</feature>
<dbReference type="CDD" id="cd02696">
    <property type="entry name" value="MurNAc-LAA"/>
    <property type="match status" value="1"/>
</dbReference>
<feature type="domain" description="Cpl-7 lysozyme C-terminal" evidence="2">
    <location>
        <begin position="304"/>
        <end position="344"/>
    </location>
</feature>